<dbReference type="SUPFAM" id="SSF51569">
    <property type="entry name" value="Aldolase"/>
    <property type="match status" value="1"/>
</dbReference>
<dbReference type="PROSITE" id="PS50991">
    <property type="entry name" value="PYR_CT"/>
    <property type="match status" value="1"/>
</dbReference>
<accession>A0A2T2WL53</accession>
<dbReference type="FunFam" id="3.20.20.70:FF:000071">
    <property type="entry name" value="Hydroxymethylglutaryl-CoA lyase"/>
    <property type="match status" value="1"/>
</dbReference>
<dbReference type="InterPro" id="IPR000891">
    <property type="entry name" value="PYR_CT"/>
</dbReference>
<dbReference type="GO" id="GO:0046951">
    <property type="term" value="P:ketone body biosynthetic process"/>
    <property type="evidence" value="ECO:0007669"/>
    <property type="project" value="TreeGrafter"/>
</dbReference>
<dbReference type="PANTHER" id="PTHR42738">
    <property type="entry name" value="HYDROXYMETHYLGLUTARYL-COA LYASE"/>
    <property type="match status" value="1"/>
</dbReference>
<dbReference type="Pfam" id="PF00682">
    <property type="entry name" value="HMGL-like"/>
    <property type="match status" value="1"/>
</dbReference>
<dbReference type="Proteomes" id="UP000241848">
    <property type="component" value="Unassembled WGS sequence"/>
</dbReference>
<name>A0A2T2WL53_9FIRM</name>
<organism evidence="5 6">
    <name type="scientific">Sulfobacillus acidophilus</name>
    <dbReference type="NCBI Taxonomy" id="53633"/>
    <lineage>
        <taxon>Bacteria</taxon>
        <taxon>Bacillati</taxon>
        <taxon>Bacillota</taxon>
        <taxon>Clostridia</taxon>
        <taxon>Eubacteriales</taxon>
        <taxon>Clostridiales Family XVII. Incertae Sedis</taxon>
        <taxon>Sulfobacillus</taxon>
    </lineage>
</organism>
<protein>
    <submittedName>
        <fullName evidence="5">Hydroxymethylglutaryl-CoA lyase</fullName>
    </submittedName>
</protein>
<comment type="caution">
    <text evidence="5">The sequence shown here is derived from an EMBL/GenBank/DDBJ whole genome shotgun (WGS) entry which is preliminary data.</text>
</comment>
<dbReference type="Gene3D" id="3.20.20.70">
    <property type="entry name" value="Aldolase class I"/>
    <property type="match status" value="1"/>
</dbReference>
<evidence type="ECO:0000313" key="6">
    <source>
        <dbReference type="Proteomes" id="UP000241848"/>
    </source>
</evidence>
<dbReference type="CDD" id="cd07938">
    <property type="entry name" value="DRE_TIM_HMGL"/>
    <property type="match status" value="1"/>
</dbReference>
<dbReference type="PANTHER" id="PTHR42738:SF7">
    <property type="entry name" value="HYDROXYMETHYLGLUTARYL-COA LYASE"/>
    <property type="match status" value="1"/>
</dbReference>
<keyword evidence="3 5" id="KW-0456">Lyase</keyword>
<gene>
    <name evidence="5" type="ORF">C7B45_04765</name>
</gene>
<comment type="similarity">
    <text evidence="1">Belongs to the HMG-CoA lyase family.</text>
</comment>
<dbReference type="GO" id="GO:0046872">
    <property type="term" value="F:metal ion binding"/>
    <property type="evidence" value="ECO:0007669"/>
    <property type="project" value="UniProtKB-KW"/>
</dbReference>
<dbReference type="EMBL" id="PXYV01000010">
    <property type="protein sequence ID" value="PSR22936.1"/>
    <property type="molecule type" value="Genomic_DNA"/>
</dbReference>
<feature type="domain" description="Pyruvate carboxyltransferase" evidence="4">
    <location>
        <begin position="11"/>
        <end position="278"/>
    </location>
</feature>
<evidence type="ECO:0000256" key="3">
    <source>
        <dbReference type="ARBA" id="ARBA00023239"/>
    </source>
</evidence>
<dbReference type="GO" id="GO:0006552">
    <property type="term" value="P:L-leucine catabolic process"/>
    <property type="evidence" value="ECO:0007669"/>
    <property type="project" value="TreeGrafter"/>
</dbReference>
<dbReference type="AlphaFoldDB" id="A0A2T2WL53"/>
<dbReference type="NCBIfam" id="NF004283">
    <property type="entry name" value="PRK05692.1"/>
    <property type="match status" value="1"/>
</dbReference>
<evidence type="ECO:0000256" key="2">
    <source>
        <dbReference type="ARBA" id="ARBA00022723"/>
    </source>
</evidence>
<proteinExistence type="inferred from homology"/>
<reference evidence="5 6" key="1">
    <citation type="journal article" date="2014" name="BMC Genomics">
        <title>Comparison of environmental and isolate Sulfobacillus genomes reveals diverse carbon, sulfur, nitrogen, and hydrogen metabolisms.</title>
        <authorList>
            <person name="Justice N.B."/>
            <person name="Norman A."/>
            <person name="Brown C.T."/>
            <person name="Singh A."/>
            <person name="Thomas B.C."/>
            <person name="Banfield J.F."/>
        </authorList>
    </citation>
    <scope>NUCLEOTIDE SEQUENCE [LARGE SCALE GENOMIC DNA]</scope>
    <source>
        <strain evidence="5">AMDSBA3</strain>
    </source>
</reference>
<sequence length="314" mass="33357">MLERADLPERVEIKDVSPRDGLQFEPKPLSVSDRVHLVDLLTAAGVPHIEVTSFVSPKWLPQMAGANEVMARIERKPGVTYTALVPNPKGAELALAAKPDELMVFVSASETHNYKNVHCSISESLGGFHRICDMARGEAVPVTAVIVTAFACPYEGRVPVHSVLDLSVRLESMGIADITLGDTVGAANPLQVAEMVHAFRLNAPMIRVGLHFHDNRGTALANLLAGIMAGCVRFETALGGIGGSPFSPGAGGNLATEDAVYCLQEMGIKTGIDLERLMDATRFLESAIGHSVPSRVYQAGGRMVPTGVEGVIDG</sequence>
<dbReference type="InterPro" id="IPR043594">
    <property type="entry name" value="HMGL"/>
</dbReference>
<keyword evidence="2" id="KW-0479">Metal-binding</keyword>
<evidence type="ECO:0000256" key="1">
    <source>
        <dbReference type="ARBA" id="ARBA00009405"/>
    </source>
</evidence>
<dbReference type="InterPro" id="IPR013785">
    <property type="entry name" value="Aldolase_TIM"/>
</dbReference>
<dbReference type="GO" id="GO:0004419">
    <property type="term" value="F:hydroxymethylglutaryl-CoA lyase activity"/>
    <property type="evidence" value="ECO:0007669"/>
    <property type="project" value="TreeGrafter"/>
</dbReference>
<evidence type="ECO:0000313" key="5">
    <source>
        <dbReference type="EMBL" id="PSR22936.1"/>
    </source>
</evidence>
<evidence type="ECO:0000259" key="4">
    <source>
        <dbReference type="PROSITE" id="PS50991"/>
    </source>
</evidence>